<dbReference type="InterPro" id="IPR044820">
    <property type="entry name" value="AGD14-like"/>
</dbReference>
<evidence type="ECO:0000256" key="3">
    <source>
        <dbReference type="ARBA" id="ARBA00022833"/>
    </source>
</evidence>
<reference evidence="8" key="1">
    <citation type="journal article" date="2016" name="Nat. Biotechnol.">
        <title>Sequencing wild and cultivated cassava and related species reveals extensive interspecific hybridization and genetic diversity.</title>
        <authorList>
            <person name="Bredeson J.V."/>
            <person name="Lyons J.B."/>
            <person name="Prochnik S.E."/>
            <person name="Wu G.A."/>
            <person name="Ha C.M."/>
            <person name="Edsinger-Gonzales E."/>
            <person name="Grimwood J."/>
            <person name="Schmutz J."/>
            <person name="Rabbi I.Y."/>
            <person name="Egesi C."/>
            <person name="Nauluvula P."/>
            <person name="Lebot V."/>
            <person name="Ndunguru J."/>
            <person name="Mkamilo G."/>
            <person name="Bart R.S."/>
            <person name="Setter T.L."/>
            <person name="Gleadow R.M."/>
            <person name="Kulakow P."/>
            <person name="Ferguson M.E."/>
            <person name="Rounsley S."/>
            <person name="Rokhsar D.S."/>
        </authorList>
    </citation>
    <scope>NUCLEOTIDE SEQUENCE [LARGE SCALE GENOMIC DNA]</scope>
    <source>
        <strain evidence="8">cv. AM560-2</strain>
    </source>
</reference>
<dbReference type="PANTHER" id="PTHR46085:SF4">
    <property type="entry name" value="ADP-RIBOSYLATION FACTOR GTPASE-ACTIVATING PROTEIN AGD14-RELATED"/>
    <property type="match status" value="1"/>
</dbReference>
<keyword evidence="8" id="KW-1185">Reference proteome</keyword>
<evidence type="ECO:0000256" key="4">
    <source>
        <dbReference type="PROSITE-ProRule" id="PRU00288"/>
    </source>
</evidence>
<feature type="region of interest" description="Disordered" evidence="5">
    <location>
        <begin position="122"/>
        <end position="158"/>
    </location>
</feature>
<dbReference type="SMART" id="SM00105">
    <property type="entry name" value="ArfGap"/>
    <property type="match status" value="1"/>
</dbReference>
<gene>
    <name evidence="7" type="ORF">MANES_09G135500v8</name>
</gene>
<dbReference type="InterPro" id="IPR001164">
    <property type="entry name" value="ArfGAP_dom"/>
</dbReference>
<dbReference type="Gene3D" id="1.10.220.150">
    <property type="entry name" value="Arf GTPase activating protein"/>
    <property type="match status" value="1"/>
</dbReference>
<keyword evidence="2 4" id="KW-0863">Zinc-finger</keyword>
<evidence type="ECO:0000313" key="8">
    <source>
        <dbReference type="Proteomes" id="UP000091857"/>
    </source>
</evidence>
<dbReference type="Proteomes" id="UP000091857">
    <property type="component" value="Chromosome 9"/>
</dbReference>
<organism evidence="7 8">
    <name type="scientific">Manihot esculenta</name>
    <name type="common">Cassava</name>
    <name type="synonym">Jatropha manihot</name>
    <dbReference type="NCBI Taxonomy" id="3983"/>
    <lineage>
        <taxon>Eukaryota</taxon>
        <taxon>Viridiplantae</taxon>
        <taxon>Streptophyta</taxon>
        <taxon>Embryophyta</taxon>
        <taxon>Tracheophyta</taxon>
        <taxon>Spermatophyta</taxon>
        <taxon>Magnoliopsida</taxon>
        <taxon>eudicotyledons</taxon>
        <taxon>Gunneridae</taxon>
        <taxon>Pentapetalae</taxon>
        <taxon>rosids</taxon>
        <taxon>fabids</taxon>
        <taxon>Malpighiales</taxon>
        <taxon>Euphorbiaceae</taxon>
        <taxon>Crotonoideae</taxon>
        <taxon>Manihoteae</taxon>
        <taxon>Manihot</taxon>
    </lineage>
</organism>
<dbReference type="PRINTS" id="PR00405">
    <property type="entry name" value="REVINTRACTNG"/>
</dbReference>
<dbReference type="GO" id="GO:0005096">
    <property type="term" value="F:GTPase activator activity"/>
    <property type="evidence" value="ECO:0007669"/>
    <property type="project" value="InterPro"/>
</dbReference>
<evidence type="ECO:0000256" key="1">
    <source>
        <dbReference type="ARBA" id="ARBA00022723"/>
    </source>
</evidence>
<name>A0A2C9VAK0_MANES</name>
<evidence type="ECO:0000256" key="5">
    <source>
        <dbReference type="SAM" id="MobiDB-lite"/>
    </source>
</evidence>
<dbReference type="GO" id="GO:0008270">
    <property type="term" value="F:zinc ion binding"/>
    <property type="evidence" value="ECO:0007669"/>
    <property type="project" value="UniProtKB-KW"/>
</dbReference>
<feature type="region of interest" description="Disordered" evidence="5">
    <location>
        <begin position="233"/>
        <end position="322"/>
    </location>
</feature>
<dbReference type="AlphaFoldDB" id="A0A2C9VAK0"/>
<dbReference type="Pfam" id="PF01412">
    <property type="entry name" value="ArfGap"/>
    <property type="match status" value="1"/>
</dbReference>
<dbReference type="EMBL" id="CM004395">
    <property type="protein sequence ID" value="OAY41867.1"/>
    <property type="molecule type" value="Genomic_DNA"/>
</dbReference>
<dbReference type="InterPro" id="IPR038508">
    <property type="entry name" value="ArfGAP_dom_sf"/>
</dbReference>
<feature type="compositionally biased region" description="Basic and acidic residues" evidence="5">
    <location>
        <begin position="122"/>
        <end position="146"/>
    </location>
</feature>
<feature type="compositionally biased region" description="Low complexity" evidence="5">
    <location>
        <begin position="287"/>
        <end position="308"/>
    </location>
</feature>
<feature type="compositionally biased region" description="Basic and acidic residues" evidence="5">
    <location>
        <begin position="260"/>
        <end position="278"/>
    </location>
</feature>
<dbReference type="InterPro" id="IPR037278">
    <property type="entry name" value="ARFGAP/RecO"/>
</dbReference>
<keyword evidence="1" id="KW-0479">Metal-binding</keyword>
<evidence type="ECO:0000259" key="6">
    <source>
        <dbReference type="PROSITE" id="PS50115"/>
    </source>
</evidence>
<dbReference type="FunFam" id="1.10.220.150:FF:000005">
    <property type="entry name" value="Arf-GAP domain and FG repeat-containing protein 1"/>
    <property type="match status" value="1"/>
</dbReference>
<dbReference type="CDD" id="cd08838">
    <property type="entry name" value="ArfGap_AGFG"/>
    <property type="match status" value="1"/>
</dbReference>
<keyword evidence="3" id="KW-0862">Zinc</keyword>
<evidence type="ECO:0000256" key="2">
    <source>
        <dbReference type="ARBA" id="ARBA00022771"/>
    </source>
</evidence>
<protein>
    <recommendedName>
        <fullName evidence="6">Arf-GAP domain-containing protein</fullName>
    </recommendedName>
</protein>
<dbReference type="PANTHER" id="PTHR46085">
    <property type="entry name" value="ARFGAP/RECO-RELATED"/>
    <property type="match status" value="1"/>
</dbReference>
<dbReference type="PROSITE" id="PS50115">
    <property type="entry name" value="ARFGAP"/>
    <property type="match status" value="1"/>
</dbReference>
<dbReference type="SUPFAM" id="SSF57863">
    <property type="entry name" value="ArfGap/RecO-like zinc finger"/>
    <property type="match status" value="1"/>
</dbReference>
<feature type="domain" description="Arf-GAP" evidence="6">
    <location>
        <begin position="11"/>
        <end position="129"/>
    </location>
</feature>
<comment type="caution">
    <text evidence="7">The sequence shown here is derived from an EMBL/GenBank/DDBJ whole genome shotgun (WGS) entry which is preliminary data.</text>
</comment>
<dbReference type="OMA" id="THHQMIN"/>
<dbReference type="OrthoDB" id="6036at2759"/>
<proteinExistence type="predicted"/>
<dbReference type="STRING" id="3983.A0A2C9VAK0"/>
<dbReference type="Gramene" id="Manes.09G135500.1.v8.1">
    <property type="protein sequence ID" value="Manes.09G135500.1.v8.1.CDS"/>
    <property type="gene ID" value="Manes.09G135500.v8.1"/>
</dbReference>
<sequence>MGSRKEEERNEKIIRGLMKLPPNRRCINCNTLGPQYVCTNFWTFICVTCSGIHREFTHRVKSVSMSKFTSQEVEALQNGGNQRAREVYLRDWDQQMQRLPDNSNVDKVREFIKTVYVDKKYAGSKNHEKPPRDLQRIRSHEDETRRASSYHSYSQSPPYDFQYEDRLYGKQTAVLTRKPGSDRGLYVGKISSFICSPTRLNERMFEDRFANEGSVSRVSDYSASSGCDQISMESPNFQKDIGLNSPPIQTPRVNSGENTQHQRIDLFSEENLKRDAEGFPRQQRTASLGSIGSLDSNSSSLRSFNSGNQPDAVPEPEQATGEQVDRMPTFPQLSASESCGSLDHFKAPAVPESDASASSPIDLFQMPAASPASSINLFEEPLNSSPSLNAYQTAQTSLPSSIDLFGGIAQQQSVSSLDQNSLEPSVSKNEGWATFHTQRAESTAGIGNLMPSVIPSNAGSSAKLDQVSSLDTGMQWPPLQNSIAHGSVPGPWNDSLHNLQASSNTSSAQTWNAFGNSINSFPLEGANQGCQQQVAAHVPSSAADQYLGLKALEEPSHDGIQRATPYEGLLNLNGPVNIIQEPSYTPSENPLMEAPQSHAVNHKSTNPFDLPFDSDLEPGNTFLDMSSFHSALPDAHLPSAFLGSVTEPWFPQDPVTTFIPAAPQGGLAYMAGQAPRPQLANVQAQGPVASVGGNPFA</sequence>
<evidence type="ECO:0000313" key="7">
    <source>
        <dbReference type="EMBL" id="OAY41867.1"/>
    </source>
</evidence>
<accession>A0A2C9VAK0</accession>
<feature type="compositionally biased region" description="Low complexity" evidence="5">
    <location>
        <begin position="149"/>
        <end position="158"/>
    </location>
</feature>